<feature type="non-terminal residue" evidence="1">
    <location>
        <position position="181"/>
    </location>
</feature>
<sequence>MSSLNENAANEDSSVEGLILKKVRFKDKDETTDSDMLIDPTAEQLISWRDKLVGHLSKTDCNGSKEKEDFDILEGDIHKSFVNGNKLDYEKVLSEGPWVIFGQYLIVQPWMVSFNMAQAFPNVVMSWIRLLGLPGYLYKCKILTEIGGMVGKVAKLDLHIDSMTRGRFARIVVYVNLDKPL</sequence>
<gene>
    <name evidence="1" type="ORF">Gogos_009954</name>
</gene>
<reference evidence="1 2" key="1">
    <citation type="journal article" date="2019" name="Genome Biol. Evol.">
        <title>Insights into the evolution of the New World diploid cottons (Gossypium, subgenus Houzingenia) based on genome sequencing.</title>
        <authorList>
            <person name="Grover C.E."/>
            <person name="Arick M.A. 2nd"/>
            <person name="Thrash A."/>
            <person name="Conover J.L."/>
            <person name="Sanders W.S."/>
            <person name="Peterson D.G."/>
            <person name="Frelichowski J.E."/>
            <person name="Scheffler J.A."/>
            <person name="Scheffler B.E."/>
            <person name="Wendel J.F."/>
        </authorList>
    </citation>
    <scope>NUCLEOTIDE SEQUENCE [LARGE SCALE GENOMIC DNA]</scope>
    <source>
        <strain evidence="1">5</strain>
        <tissue evidence="1">Leaf</tissue>
    </source>
</reference>
<dbReference type="InterPro" id="IPR040256">
    <property type="entry name" value="At4g02000-like"/>
</dbReference>
<dbReference type="AlphaFoldDB" id="A0A7J9BJY7"/>
<dbReference type="OrthoDB" id="994333at2759"/>
<protein>
    <recommendedName>
        <fullName evidence="3">DUF4283 domain-containing protein</fullName>
    </recommendedName>
</protein>
<accession>A0A7J9BJY7</accession>
<keyword evidence="2" id="KW-1185">Reference proteome</keyword>
<organism evidence="1 2">
    <name type="scientific">Gossypium gossypioides</name>
    <name type="common">Mexican cotton</name>
    <name type="synonym">Selera gossypioides</name>
    <dbReference type="NCBI Taxonomy" id="34282"/>
    <lineage>
        <taxon>Eukaryota</taxon>
        <taxon>Viridiplantae</taxon>
        <taxon>Streptophyta</taxon>
        <taxon>Embryophyta</taxon>
        <taxon>Tracheophyta</taxon>
        <taxon>Spermatophyta</taxon>
        <taxon>Magnoliopsida</taxon>
        <taxon>eudicotyledons</taxon>
        <taxon>Gunneridae</taxon>
        <taxon>Pentapetalae</taxon>
        <taxon>rosids</taxon>
        <taxon>malvids</taxon>
        <taxon>Malvales</taxon>
        <taxon>Malvaceae</taxon>
        <taxon>Malvoideae</taxon>
        <taxon>Gossypium</taxon>
    </lineage>
</organism>
<evidence type="ECO:0000313" key="1">
    <source>
        <dbReference type="EMBL" id="MBA0736395.1"/>
    </source>
</evidence>
<dbReference type="EMBL" id="JABEZY010000004">
    <property type="protein sequence ID" value="MBA0736395.1"/>
    <property type="molecule type" value="Genomic_DNA"/>
</dbReference>
<evidence type="ECO:0008006" key="3">
    <source>
        <dbReference type="Google" id="ProtNLM"/>
    </source>
</evidence>
<comment type="caution">
    <text evidence="1">The sequence shown here is derived from an EMBL/GenBank/DDBJ whole genome shotgun (WGS) entry which is preliminary data.</text>
</comment>
<proteinExistence type="predicted"/>
<dbReference type="PANTHER" id="PTHR31286">
    <property type="entry name" value="GLYCINE-RICH CELL WALL STRUCTURAL PROTEIN 1.8-LIKE"/>
    <property type="match status" value="1"/>
</dbReference>
<name>A0A7J9BJY7_GOSGO</name>
<dbReference type="Proteomes" id="UP000593579">
    <property type="component" value="Unassembled WGS sequence"/>
</dbReference>
<evidence type="ECO:0000313" key="2">
    <source>
        <dbReference type="Proteomes" id="UP000593579"/>
    </source>
</evidence>
<dbReference type="PANTHER" id="PTHR31286:SF173">
    <property type="entry name" value="DUF4283 DOMAIN-CONTAINING PROTEIN"/>
    <property type="match status" value="1"/>
</dbReference>